<feature type="chain" id="PRO_5012759355" evidence="7">
    <location>
        <begin position="19"/>
        <end position="260"/>
    </location>
</feature>
<dbReference type="CDD" id="cd00190">
    <property type="entry name" value="Tryp_SPc"/>
    <property type="match status" value="1"/>
</dbReference>
<proteinExistence type="predicted"/>
<keyword evidence="10" id="KW-1185">Reference proteome</keyword>
<keyword evidence="3" id="KW-0645">Protease</keyword>
<dbReference type="OMA" id="ARIATFC"/>
<dbReference type="InterPro" id="IPR001254">
    <property type="entry name" value="Trypsin_dom"/>
</dbReference>
<organism evidence="9 10">
    <name type="scientific">Folsomia candida</name>
    <name type="common">Springtail</name>
    <dbReference type="NCBI Taxonomy" id="158441"/>
    <lineage>
        <taxon>Eukaryota</taxon>
        <taxon>Metazoa</taxon>
        <taxon>Ecdysozoa</taxon>
        <taxon>Arthropoda</taxon>
        <taxon>Hexapoda</taxon>
        <taxon>Collembola</taxon>
        <taxon>Entomobryomorpha</taxon>
        <taxon>Isotomoidea</taxon>
        <taxon>Isotomidae</taxon>
        <taxon>Proisotominae</taxon>
        <taxon>Folsomia</taxon>
    </lineage>
</organism>
<feature type="domain" description="Peptidase S1" evidence="8">
    <location>
        <begin position="32"/>
        <end position="260"/>
    </location>
</feature>
<feature type="signal peptide" evidence="7">
    <location>
        <begin position="1"/>
        <end position="18"/>
    </location>
</feature>
<dbReference type="SMART" id="SM00020">
    <property type="entry name" value="Tryp_SPc"/>
    <property type="match status" value="1"/>
</dbReference>
<dbReference type="PRINTS" id="PR00722">
    <property type="entry name" value="CHYMOTRYPSIN"/>
</dbReference>
<dbReference type="GO" id="GO:0004252">
    <property type="term" value="F:serine-type endopeptidase activity"/>
    <property type="evidence" value="ECO:0007669"/>
    <property type="project" value="InterPro"/>
</dbReference>
<dbReference type="EMBL" id="LNIX01000005">
    <property type="protein sequence ID" value="OXA54813.1"/>
    <property type="molecule type" value="Genomic_DNA"/>
</dbReference>
<dbReference type="Gene3D" id="2.40.10.10">
    <property type="entry name" value="Trypsin-like serine proteases"/>
    <property type="match status" value="2"/>
</dbReference>
<keyword evidence="6" id="KW-1015">Disulfide bond</keyword>
<accession>A0A226EBA0</accession>
<evidence type="ECO:0000256" key="6">
    <source>
        <dbReference type="ARBA" id="ARBA00023157"/>
    </source>
</evidence>
<name>A0A226EBA0_FOLCA</name>
<dbReference type="OrthoDB" id="10059102at2759"/>
<dbReference type="InterPro" id="IPR018114">
    <property type="entry name" value="TRYPSIN_HIS"/>
</dbReference>
<sequence>MLKLATILVTLLVALSSAYPRSSLRVPGGGRIVGGEDATVGQFPYQLSLTMAGSIICGASIISPNLALTAAHCVNRAQPSQVQVIAGRHLRTTPAPNEQIRQVTRIDVHENYNGNTYANDIALLHLSTSTPFVYDDVVGEIALPTREQQTTGDTVVSGWGRLTSGLYPTVLQWVQVPHVSDAQCQQLYPEETILPSMLCAGLIAGGKDSCQGDSGGPQAAVNGGYLAGIVSWGYGCAAPNRPGVYTEVSYFIDWIDAHRN</sequence>
<evidence type="ECO:0000256" key="7">
    <source>
        <dbReference type="SAM" id="SignalP"/>
    </source>
</evidence>
<dbReference type="Proteomes" id="UP000198287">
    <property type="component" value="Unassembled WGS sequence"/>
</dbReference>
<gene>
    <name evidence="9" type="ORF">Fcan01_10198</name>
</gene>
<dbReference type="InterPro" id="IPR050127">
    <property type="entry name" value="Serine_Proteases_S1"/>
</dbReference>
<keyword evidence="2" id="KW-0964">Secreted</keyword>
<evidence type="ECO:0000259" key="8">
    <source>
        <dbReference type="PROSITE" id="PS50240"/>
    </source>
</evidence>
<dbReference type="GO" id="GO:0016485">
    <property type="term" value="P:protein processing"/>
    <property type="evidence" value="ECO:0007669"/>
    <property type="project" value="UniProtKB-ARBA"/>
</dbReference>
<dbReference type="InterPro" id="IPR009003">
    <property type="entry name" value="Peptidase_S1_PA"/>
</dbReference>
<dbReference type="FunFam" id="2.40.10.10:FF:000047">
    <property type="entry name" value="Trypsin eta"/>
    <property type="match status" value="1"/>
</dbReference>
<dbReference type="PANTHER" id="PTHR24264:SF83">
    <property type="entry name" value="COMPLEMENT FACTOR I"/>
    <property type="match status" value="1"/>
</dbReference>
<keyword evidence="7" id="KW-0732">Signal</keyword>
<dbReference type="PROSITE" id="PS00134">
    <property type="entry name" value="TRYPSIN_HIS"/>
    <property type="match status" value="1"/>
</dbReference>
<protein>
    <submittedName>
        <fullName evidence="9">Trypsin-1</fullName>
    </submittedName>
</protein>
<dbReference type="STRING" id="158441.A0A226EBA0"/>
<dbReference type="InterPro" id="IPR043504">
    <property type="entry name" value="Peptidase_S1_PA_chymotrypsin"/>
</dbReference>
<dbReference type="PROSITE" id="PS50240">
    <property type="entry name" value="TRYPSIN_DOM"/>
    <property type="match status" value="1"/>
</dbReference>
<dbReference type="GO" id="GO:0005615">
    <property type="term" value="C:extracellular space"/>
    <property type="evidence" value="ECO:0007669"/>
    <property type="project" value="TreeGrafter"/>
</dbReference>
<reference evidence="9 10" key="1">
    <citation type="submission" date="2015-12" db="EMBL/GenBank/DDBJ databases">
        <title>The genome of Folsomia candida.</title>
        <authorList>
            <person name="Faddeeva A."/>
            <person name="Derks M.F."/>
            <person name="Anvar Y."/>
            <person name="Smit S."/>
            <person name="Van Straalen N."/>
            <person name="Roelofs D."/>
        </authorList>
    </citation>
    <scope>NUCLEOTIDE SEQUENCE [LARGE SCALE GENOMIC DNA]</scope>
    <source>
        <strain evidence="9 10">VU population</strain>
        <tissue evidence="9">Whole body</tissue>
    </source>
</reference>
<evidence type="ECO:0000313" key="9">
    <source>
        <dbReference type="EMBL" id="OXA54813.1"/>
    </source>
</evidence>
<dbReference type="PANTHER" id="PTHR24264">
    <property type="entry name" value="TRYPSIN-RELATED"/>
    <property type="match status" value="1"/>
</dbReference>
<evidence type="ECO:0000256" key="2">
    <source>
        <dbReference type="ARBA" id="ARBA00022525"/>
    </source>
</evidence>
<evidence type="ECO:0000256" key="4">
    <source>
        <dbReference type="ARBA" id="ARBA00022801"/>
    </source>
</evidence>
<evidence type="ECO:0000313" key="10">
    <source>
        <dbReference type="Proteomes" id="UP000198287"/>
    </source>
</evidence>
<evidence type="ECO:0000256" key="3">
    <source>
        <dbReference type="ARBA" id="ARBA00022670"/>
    </source>
</evidence>
<comment type="subcellular location">
    <subcellularLocation>
        <location evidence="1">Secreted</location>
    </subcellularLocation>
</comment>
<dbReference type="SUPFAM" id="SSF50494">
    <property type="entry name" value="Trypsin-like serine proteases"/>
    <property type="match status" value="1"/>
</dbReference>
<dbReference type="AlphaFoldDB" id="A0A226EBA0"/>
<dbReference type="Pfam" id="PF00089">
    <property type="entry name" value="Trypsin"/>
    <property type="match status" value="1"/>
</dbReference>
<evidence type="ECO:0000256" key="1">
    <source>
        <dbReference type="ARBA" id="ARBA00004613"/>
    </source>
</evidence>
<keyword evidence="4" id="KW-0378">Hydrolase</keyword>
<dbReference type="InterPro" id="IPR001314">
    <property type="entry name" value="Peptidase_S1A"/>
</dbReference>
<keyword evidence="5" id="KW-0720">Serine protease</keyword>
<evidence type="ECO:0000256" key="5">
    <source>
        <dbReference type="ARBA" id="ARBA00022825"/>
    </source>
</evidence>
<comment type="caution">
    <text evidence="9">The sequence shown here is derived from an EMBL/GenBank/DDBJ whole genome shotgun (WGS) entry which is preliminary data.</text>
</comment>